<dbReference type="EMBL" id="MNUE01000002">
    <property type="protein sequence ID" value="OJD39950.1"/>
    <property type="molecule type" value="Genomic_DNA"/>
</dbReference>
<evidence type="ECO:0000313" key="5">
    <source>
        <dbReference type="Proteomes" id="UP000183809"/>
    </source>
</evidence>
<organism evidence="4 5">
    <name type="scientific">Diplodia corticola</name>
    <dbReference type="NCBI Taxonomy" id="236234"/>
    <lineage>
        <taxon>Eukaryota</taxon>
        <taxon>Fungi</taxon>
        <taxon>Dikarya</taxon>
        <taxon>Ascomycota</taxon>
        <taxon>Pezizomycotina</taxon>
        <taxon>Dothideomycetes</taxon>
        <taxon>Dothideomycetes incertae sedis</taxon>
        <taxon>Botryosphaeriales</taxon>
        <taxon>Botryosphaeriaceae</taxon>
        <taxon>Diplodia</taxon>
    </lineage>
</organism>
<dbReference type="GO" id="GO:0031505">
    <property type="term" value="P:fungal-type cell wall organization"/>
    <property type="evidence" value="ECO:0007669"/>
    <property type="project" value="TreeGrafter"/>
</dbReference>
<evidence type="ECO:0000313" key="4">
    <source>
        <dbReference type="EMBL" id="OJD39950.1"/>
    </source>
</evidence>
<dbReference type="InterPro" id="IPR033121">
    <property type="entry name" value="PEPTIDASE_A1"/>
</dbReference>
<gene>
    <name evidence="4" type="ORF">BKCO1_2000291</name>
</gene>
<dbReference type="CDD" id="cd05471">
    <property type="entry name" value="pepsin_like"/>
    <property type="match status" value="1"/>
</dbReference>
<dbReference type="GO" id="GO:0005576">
    <property type="term" value="C:extracellular region"/>
    <property type="evidence" value="ECO:0007669"/>
    <property type="project" value="TreeGrafter"/>
</dbReference>
<dbReference type="Pfam" id="PF00026">
    <property type="entry name" value="Asp"/>
    <property type="match status" value="1"/>
</dbReference>
<dbReference type="GO" id="GO:0009277">
    <property type="term" value="C:fungal-type cell wall"/>
    <property type="evidence" value="ECO:0007669"/>
    <property type="project" value="TreeGrafter"/>
</dbReference>
<dbReference type="RefSeq" id="XP_020134937.1">
    <property type="nucleotide sequence ID" value="XM_020272498.1"/>
</dbReference>
<dbReference type="SUPFAM" id="SSF50630">
    <property type="entry name" value="Acid proteases"/>
    <property type="match status" value="1"/>
</dbReference>
<feature type="signal peptide" evidence="2">
    <location>
        <begin position="1"/>
        <end position="19"/>
    </location>
</feature>
<reference evidence="4 5" key="1">
    <citation type="submission" date="2016-10" db="EMBL/GenBank/DDBJ databases">
        <title>Proteomics and genomics reveal pathogen-plant mechanisms compatible with a hemibiotrophic lifestyle of Diplodia corticola.</title>
        <authorList>
            <person name="Fernandes I."/>
            <person name="De Jonge R."/>
            <person name="Van De Peer Y."/>
            <person name="Devreese B."/>
            <person name="Alves A."/>
            <person name="Esteves A.C."/>
        </authorList>
    </citation>
    <scope>NUCLEOTIDE SEQUENCE [LARGE SCALE GENOMIC DNA]</scope>
    <source>
        <strain evidence="4 5">CBS 112549</strain>
    </source>
</reference>
<feature type="chain" id="PRO_5012837390" evidence="2">
    <location>
        <begin position="20"/>
        <end position="421"/>
    </location>
</feature>
<dbReference type="PANTHER" id="PTHR47965:SF105">
    <property type="entry name" value="ASPARTIC PROTEINASE YAPSIN-7"/>
    <property type="match status" value="1"/>
</dbReference>
<feature type="domain" description="Peptidase A1" evidence="3">
    <location>
        <begin position="41"/>
        <end position="393"/>
    </location>
</feature>
<evidence type="ECO:0000256" key="2">
    <source>
        <dbReference type="SAM" id="SignalP"/>
    </source>
</evidence>
<dbReference type="GeneID" id="31012757"/>
<evidence type="ECO:0000259" key="3">
    <source>
        <dbReference type="PROSITE" id="PS51767"/>
    </source>
</evidence>
<proteinExistence type="inferred from homology"/>
<comment type="caution">
    <text evidence="4">The sequence shown here is derived from an EMBL/GenBank/DDBJ whole genome shotgun (WGS) entry which is preliminary data.</text>
</comment>
<dbReference type="PROSITE" id="PS51767">
    <property type="entry name" value="PEPTIDASE_A1"/>
    <property type="match status" value="1"/>
</dbReference>
<accession>A0A1J9REK7</accession>
<dbReference type="InterPro" id="IPR001461">
    <property type="entry name" value="Aspartic_peptidase_A1"/>
</dbReference>
<dbReference type="InterPro" id="IPR034164">
    <property type="entry name" value="Pepsin-like_dom"/>
</dbReference>
<evidence type="ECO:0000256" key="1">
    <source>
        <dbReference type="ARBA" id="ARBA00007447"/>
    </source>
</evidence>
<dbReference type="Proteomes" id="UP000183809">
    <property type="component" value="Unassembled WGS sequence"/>
</dbReference>
<dbReference type="AlphaFoldDB" id="A0A1J9REK7"/>
<keyword evidence="2" id="KW-0732">Signal</keyword>
<comment type="similarity">
    <text evidence="1">Belongs to the peptidase A1 family.</text>
</comment>
<dbReference type="Gene3D" id="2.40.70.10">
    <property type="entry name" value="Acid Proteases"/>
    <property type="match status" value="2"/>
</dbReference>
<dbReference type="STRING" id="236234.A0A1J9REK7"/>
<dbReference type="PANTHER" id="PTHR47965">
    <property type="entry name" value="ASPARTYL PROTEASE-RELATED"/>
    <property type="match status" value="1"/>
</dbReference>
<dbReference type="GO" id="GO:0006508">
    <property type="term" value="P:proteolysis"/>
    <property type="evidence" value="ECO:0007669"/>
    <property type="project" value="InterPro"/>
</dbReference>
<name>A0A1J9REK7_9PEZI</name>
<dbReference type="OrthoDB" id="771136at2759"/>
<keyword evidence="5" id="KW-1185">Reference proteome</keyword>
<dbReference type="InterPro" id="IPR021109">
    <property type="entry name" value="Peptidase_aspartic_dom_sf"/>
</dbReference>
<dbReference type="GO" id="GO:0004190">
    <property type="term" value="F:aspartic-type endopeptidase activity"/>
    <property type="evidence" value="ECO:0007669"/>
    <property type="project" value="InterPro"/>
</dbReference>
<sequence length="421" mass="43930">MFPLLFLPALAAAAPAAPAARQAQAPAIMPLSYKYGGYPKISTDMVYGTPGQTPIETVVDTGSADFWVYGPDGKINSGSPYLFNTGPCTEDVTPFFNFPESSTSTDVQTSSPRAYAYGGNGKIVQAPRSVNDTIAFTNPAYPPLLNQKVQLANYTLIRSSATTCNGMAYERSILGMSPNTNTTSGPSFRGDLLATGRIESPTLSMWFDTPPANATGEFHGTALFGALPDSSKYSGPLVKVPLDPPAGTYVGYYVPLPEFSVGGAAFAVDAAATPRCLVDSGFGTENLPLAADAFHAATGTVDSHGYPAWPGPCDSIPRNKTLDYTFAGVDGAKVTVRVPLRSYARGINDYYNETNVCALSLTLDSTGMCAVGAPFFTSAFLAFNDDKAEMGIAQGGVSSGAEKGVDGLGEVTVVKRGAGLP</sequence>
<protein>
    <submittedName>
        <fullName evidence="4">Peptidase a1 protein</fullName>
    </submittedName>
</protein>